<name>A0A5N6PLR1_9ASTR</name>
<reference evidence="2 3" key="1">
    <citation type="submission" date="2019-05" db="EMBL/GenBank/DDBJ databases">
        <title>Mikania micrantha, genome provides insights into the molecular mechanism of rapid growth.</title>
        <authorList>
            <person name="Liu B."/>
        </authorList>
    </citation>
    <scope>NUCLEOTIDE SEQUENCE [LARGE SCALE GENOMIC DNA]</scope>
    <source>
        <strain evidence="2">NLD-2019</strain>
        <tissue evidence="2">Leaf</tissue>
    </source>
</reference>
<evidence type="ECO:0000256" key="1">
    <source>
        <dbReference type="SAM" id="MobiDB-lite"/>
    </source>
</evidence>
<dbReference type="EMBL" id="SZYD01000004">
    <property type="protein sequence ID" value="KAD6454873.1"/>
    <property type="molecule type" value="Genomic_DNA"/>
</dbReference>
<accession>A0A5N6PLR1</accession>
<feature type="region of interest" description="Disordered" evidence="1">
    <location>
        <begin position="1"/>
        <end position="24"/>
    </location>
</feature>
<dbReference type="AlphaFoldDB" id="A0A5N6PLR1"/>
<evidence type="ECO:0000313" key="2">
    <source>
        <dbReference type="EMBL" id="KAD6454873.1"/>
    </source>
</evidence>
<proteinExistence type="predicted"/>
<keyword evidence="3" id="KW-1185">Reference proteome</keyword>
<sequence length="71" mass="7596">MVREQEGATQVRLKARQGRGSSFGDKEGSVRIWFGGDGAEGFVGCTGSAWLQLLGFGAVWVRGPEMVRPPA</sequence>
<dbReference type="Proteomes" id="UP000326396">
    <property type="component" value="Linkage Group LG12"/>
</dbReference>
<evidence type="ECO:0000313" key="3">
    <source>
        <dbReference type="Proteomes" id="UP000326396"/>
    </source>
</evidence>
<comment type="caution">
    <text evidence="2">The sequence shown here is derived from an EMBL/GenBank/DDBJ whole genome shotgun (WGS) entry which is preliminary data.</text>
</comment>
<protein>
    <submittedName>
        <fullName evidence="2">Uncharacterized protein</fullName>
    </submittedName>
</protein>
<gene>
    <name evidence="2" type="ORF">E3N88_09579</name>
</gene>
<organism evidence="2 3">
    <name type="scientific">Mikania micrantha</name>
    <name type="common">bitter vine</name>
    <dbReference type="NCBI Taxonomy" id="192012"/>
    <lineage>
        <taxon>Eukaryota</taxon>
        <taxon>Viridiplantae</taxon>
        <taxon>Streptophyta</taxon>
        <taxon>Embryophyta</taxon>
        <taxon>Tracheophyta</taxon>
        <taxon>Spermatophyta</taxon>
        <taxon>Magnoliopsida</taxon>
        <taxon>eudicotyledons</taxon>
        <taxon>Gunneridae</taxon>
        <taxon>Pentapetalae</taxon>
        <taxon>asterids</taxon>
        <taxon>campanulids</taxon>
        <taxon>Asterales</taxon>
        <taxon>Asteraceae</taxon>
        <taxon>Asteroideae</taxon>
        <taxon>Heliantheae alliance</taxon>
        <taxon>Eupatorieae</taxon>
        <taxon>Mikania</taxon>
    </lineage>
</organism>